<dbReference type="InterPro" id="IPR027417">
    <property type="entry name" value="P-loop_NTPase"/>
</dbReference>
<evidence type="ECO:0000256" key="6">
    <source>
        <dbReference type="ARBA" id="ARBA00034617"/>
    </source>
</evidence>
<keyword evidence="4 9" id="KW-0067">ATP-binding</keyword>
<dbReference type="KEGG" id="hhw:NCTC503_00800"/>
<gene>
    <name evidence="11" type="primary">lexA_2</name>
    <name evidence="11" type="ORF">NCTC503_00800</name>
</gene>
<dbReference type="InterPro" id="IPR014016">
    <property type="entry name" value="UvrD-like_ATP-bd"/>
</dbReference>
<dbReference type="GO" id="GO:0016887">
    <property type="term" value="F:ATP hydrolysis activity"/>
    <property type="evidence" value="ECO:0007669"/>
    <property type="project" value="RHEA"/>
</dbReference>
<dbReference type="PROSITE" id="PS51198">
    <property type="entry name" value="UVRD_HELICASE_ATP_BIND"/>
    <property type="match status" value="1"/>
</dbReference>
<dbReference type="InterPro" id="IPR029464">
    <property type="entry name" value="HSDR_N"/>
</dbReference>
<dbReference type="GO" id="GO:0043138">
    <property type="term" value="F:3'-5' DNA helicase activity"/>
    <property type="evidence" value="ECO:0007669"/>
    <property type="project" value="UniProtKB-EC"/>
</dbReference>
<comment type="catalytic activity">
    <reaction evidence="6">
        <text>Couples ATP hydrolysis with the unwinding of duplex DNA by translocating in the 3'-5' direction.</text>
        <dbReference type="EC" id="5.6.2.4"/>
    </reaction>
</comment>
<keyword evidence="2 9" id="KW-0378">Hydrolase</keyword>
<reference evidence="11 12" key="1">
    <citation type="submission" date="2019-05" db="EMBL/GenBank/DDBJ databases">
        <authorList>
            <consortium name="Pathogen Informatics"/>
        </authorList>
    </citation>
    <scope>NUCLEOTIDE SEQUENCE [LARGE SCALE GENOMIC DNA]</scope>
    <source>
        <strain evidence="11 12">NCTC503</strain>
    </source>
</reference>
<dbReference type="PANTHER" id="PTHR11070:SF45">
    <property type="entry name" value="DNA 3'-5' HELICASE"/>
    <property type="match status" value="1"/>
</dbReference>
<organism evidence="11 12">
    <name type="scientific">Hathewaya histolytica</name>
    <name type="common">Clostridium histolyticum</name>
    <dbReference type="NCBI Taxonomy" id="1498"/>
    <lineage>
        <taxon>Bacteria</taxon>
        <taxon>Bacillati</taxon>
        <taxon>Bacillota</taxon>
        <taxon>Clostridia</taxon>
        <taxon>Eubacteriales</taxon>
        <taxon>Clostridiaceae</taxon>
        <taxon>Hathewaya</taxon>
    </lineage>
</organism>
<evidence type="ECO:0000256" key="3">
    <source>
        <dbReference type="ARBA" id="ARBA00022806"/>
    </source>
</evidence>
<dbReference type="InterPro" id="IPR036286">
    <property type="entry name" value="LexA/Signal_pep-like_sf"/>
</dbReference>
<dbReference type="Proteomes" id="UP000308489">
    <property type="component" value="Chromosome 1"/>
</dbReference>
<dbReference type="InterPro" id="IPR015927">
    <property type="entry name" value="Peptidase_S24_S26A/B/C"/>
</dbReference>
<dbReference type="SUPFAM" id="SSF52540">
    <property type="entry name" value="P-loop containing nucleoside triphosphate hydrolases"/>
    <property type="match status" value="1"/>
</dbReference>
<dbReference type="Pfam" id="PF00717">
    <property type="entry name" value="Peptidase_S24"/>
    <property type="match status" value="1"/>
</dbReference>
<evidence type="ECO:0000256" key="7">
    <source>
        <dbReference type="ARBA" id="ARBA00034808"/>
    </source>
</evidence>
<dbReference type="CDD" id="cd18807">
    <property type="entry name" value="SF1_C_UvrD"/>
    <property type="match status" value="1"/>
</dbReference>
<keyword evidence="3 9" id="KW-0347">Helicase</keyword>
<evidence type="ECO:0000256" key="5">
    <source>
        <dbReference type="ARBA" id="ARBA00023235"/>
    </source>
</evidence>
<dbReference type="SUPFAM" id="SSF51306">
    <property type="entry name" value="LexA/Signal peptidase"/>
    <property type="match status" value="1"/>
</dbReference>
<evidence type="ECO:0000256" key="4">
    <source>
        <dbReference type="ARBA" id="ARBA00022840"/>
    </source>
</evidence>
<name>A0A4U9R3L8_HATHI</name>
<dbReference type="Pfam" id="PF13588">
    <property type="entry name" value="HSDR_N_2"/>
    <property type="match status" value="1"/>
</dbReference>
<protein>
    <recommendedName>
        <fullName evidence="7">DNA 3'-5' helicase</fullName>
        <ecNumber evidence="7">5.6.2.4</ecNumber>
    </recommendedName>
</protein>
<dbReference type="InterPro" id="IPR000212">
    <property type="entry name" value="DNA_helicase_UvrD/REP"/>
</dbReference>
<dbReference type="GO" id="GO:0000725">
    <property type="term" value="P:recombinational repair"/>
    <property type="evidence" value="ECO:0007669"/>
    <property type="project" value="TreeGrafter"/>
</dbReference>
<dbReference type="Gene3D" id="2.10.109.10">
    <property type="entry name" value="Umud Fragment, subunit A"/>
    <property type="match status" value="1"/>
</dbReference>
<evidence type="ECO:0000256" key="9">
    <source>
        <dbReference type="PROSITE-ProRule" id="PRU00560"/>
    </source>
</evidence>
<evidence type="ECO:0000256" key="1">
    <source>
        <dbReference type="ARBA" id="ARBA00022741"/>
    </source>
</evidence>
<dbReference type="RefSeq" id="WP_171011970.1">
    <property type="nucleotide sequence ID" value="NZ_CBCRUQ010000001.1"/>
</dbReference>
<evidence type="ECO:0000256" key="8">
    <source>
        <dbReference type="ARBA" id="ARBA00048988"/>
    </source>
</evidence>
<dbReference type="CDD" id="cd06529">
    <property type="entry name" value="S24_LexA-like"/>
    <property type="match status" value="1"/>
</dbReference>
<evidence type="ECO:0000256" key="2">
    <source>
        <dbReference type="ARBA" id="ARBA00022801"/>
    </source>
</evidence>
<dbReference type="InterPro" id="IPR039418">
    <property type="entry name" value="LexA-like"/>
</dbReference>
<accession>A0A4U9R3L8</accession>
<keyword evidence="5" id="KW-0413">Isomerase</keyword>
<dbReference type="Gene3D" id="3.40.50.300">
    <property type="entry name" value="P-loop containing nucleotide triphosphate hydrolases"/>
    <property type="match status" value="3"/>
</dbReference>
<dbReference type="AlphaFoldDB" id="A0A4U9R3L8"/>
<dbReference type="GO" id="GO:0005524">
    <property type="term" value="F:ATP binding"/>
    <property type="evidence" value="ECO:0007669"/>
    <property type="project" value="UniProtKB-UniRule"/>
</dbReference>
<evidence type="ECO:0000313" key="12">
    <source>
        <dbReference type="Proteomes" id="UP000308489"/>
    </source>
</evidence>
<dbReference type="EC" id="5.6.2.4" evidence="7"/>
<comment type="catalytic activity">
    <reaction evidence="8">
        <text>ATP + H2O = ADP + phosphate + H(+)</text>
        <dbReference type="Rhea" id="RHEA:13065"/>
        <dbReference type="ChEBI" id="CHEBI:15377"/>
        <dbReference type="ChEBI" id="CHEBI:15378"/>
        <dbReference type="ChEBI" id="CHEBI:30616"/>
        <dbReference type="ChEBI" id="CHEBI:43474"/>
        <dbReference type="ChEBI" id="CHEBI:456216"/>
        <dbReference type="EC" id="5.6.2.4"/>
    </reaction>
</comment>
<feature type="domain" description="UvrD-like helicase ATP-binding" evidence="10">
    <location>
        <begin position="2"/>
        <end position="313"/>
    </location>
</feature>
<dbReference type="InterPro" id="IPR014017">
    <property type="entry name" value="DNA_helicase_UvrD-like_C"/>
</dbReference>
<dbReference type="Pfam" id="PF13361">
    <property type="entry name" value="UvrD_C"/>
    <property type="match status" value="2"/>
</dbReference>
<sequence length="817" mass="95438">MHLNAEQTRITYGTPAGHSLLKGVAGCGKTTVAVNRIPFLLYNYCNDKDDNILMVTYNKTLKNYLKYLYNEVKRENKLDVLSDSEDNAYKVELINIDSLMYRYYSKYIKNYGLKYEILKNSAKSNEFFRESLEETKKLYSDVSIIDRENVRFLEDEVQWIKACNYLELDEYQKVDRLGRMSNKSDSTGQRLLKNSRAREAIFNLMLIYSNKIKENGFIDFNDIALIALKEVTENPTKKFTHIIIDEGQDLSRVQFQFLKAIYKEKDYSSILFIMDTAQSIYNKSWFVQGRSFTSIGFDMTGKSSSLAKNYRTTSQIAESAYSLIEKDFDIIGDENFVKPYLLDRQGEYPIYKSFNQSKSQWEFIEREINKNLKKNYRYKDIAIICRINNPLKELSKYLDNKNIPNNLVGTKEIDFDMDSIKLLTMHSAKGLEFKVVFIVELSENILPNMYSGSKSENDLYEIMEKKLLYVGMTRASEKLYMLSSGKPSKFIEDINSKFLSLKYNCSIRSFYDINVEEYIFKNKIKDVYCHEEKVRQWILKELNETYGYPIEIMDIEYKVNVFSQLGFVDAVIYKHIDNEKIPYIFIETKRPDKGLEEGIRQLKTYMSTHIECEYGIVTDGNKIIIFNKEQREIDDIPHFSNTILGTFIENYEYIDLKRGKNYEFARNGEKLSELIIYDNGHKEICDLSNLKVLNVYKDIAAGKPIYINSNVEDKFFLPNFWLENSLQCFMVKVRGDSMIDANINHGDYIVLKKQNTARVKDIVAVDINGEATLKRYVTIGDNIFLMPENKKYDPIWLNTEEANIIGVAIGIIKAKFI</sequence>
<evidence type="ECO:0000313" key="11">
    <source>
        <dbReference type="EMBL" id="VTQ85659.1"/>
    </source>
</evidence>
<evidence type="ECO:0000259" key="10">
    <source>
        <dbReference type="PROSITE" id="PS51198"/>
    </source>
</evidence>
<keyword evidence="12" id="KW-1185">Reference proteome</keyword>
<dbReference type="PANTHER" id="PTHR11070">
    <property type="entry name" value="UVRD / RECB / PCRA DNA HELICASE FAMILY MEMBER"/>
    <property type="match status" value="1"/>
</dbReference>
<dbReference type="Pfam" id="PF00580">
    <property type="entry name" value="UvrD-helicase"/>
    <property type="match status" value="1"/>
</dbReference>
<dbReference type="EMBL" id="LR590481">
    <property type="protein sequence ID" value="VTQ85659.1"/>
    <property type="molecule type" value="Genomic_DNA"/>
</dbReference>
<proteinExistence type="predicted"/>
<dbReference type="GO" id="GO:0003677">
    <property type="term" value="F:DNA binding"/>
    <property type="evidence" value="ECO:0007669"/>
    <property type="project" value="InterPro"/>
</dbReference>
<feature type="binding site" evidence="9">
    <location>
        <begin position="23"/>
        <end position="30"/>
    </location>
    <ligand>
        <name>ATP</name>
        <dbReference type="ChEBI" id="CHEBI:30616"/>
    </ligand>
</feature>
<keyword evidence="1 9" id="KW-0547">Nucleotide-binding</keyword>